<dbReference type="PANTHER" id="PTHR30273">
    <property type="entry name" value="PERIPLASMIC SIGNAL SENSOR AND SIGMA FACTOR ACTIVATOR FECR-RELATED"/>
    <property type="match status" value="1"/>
</dbReference>
<organism evidence="3 4">
    <name type="scientific">Duganella zoogloeoides</name>
    <dbReference type="NCBI Taxonomy" id="75659"/>
    <lineage>
        <taxon>Bacteria</taxon>
        <taxon>Pseudomonadati</taxon>
        <taxon>Pseudomonadota</taxon>
        <taxon>Betaproteobacteria</taxon>
        <taxon>Burkholderiales</taxon>
        <taxon>Oxalobacteraceae</taxon>
        <taxon>Telluria group</taxon>
        <taxon>Duganella</taxon>
    </lineage>
</organism>
<reference evidence="3 4" key="1">
    <citation type="submission" date="2023-11" db="EMBL/GenBank/DDBJ databases">
        <title>MicrobeMod: A computational toolkit for identifying prokaryotic methylation and restriction-modification with nanopore sequencing.</title>
        <authorList>
            <person name="Crits-Christoph A."/>
            <person name="Kang S.C."/>
            <person name="Lee H."/>
            <person name="Ostrov N."/>
        </authorList>
    </citation>
    <scope>NUCLEOTIDE SEQUENCE [LARGE SCALE GENOMIC DNA]</scope>
    <source>
        <strain evidence="3 4">ATCC 25935</strain>
    </source>
</reference>
<sequence>MMGSSDVPLAGGQPISAAAADGAAEWLTTFMSGAVEETDRARWRQWRAEHPDNDRAWLHLEAVCARLQGLHGNGAYRALSAPDGGQTSHAGRRRALALLAGVGVAGVAGWHLHRSTVLQSLVADLRTGVGERRTWTLDDGTRLVLNTASAVDVRFDSNQRLLVLVAGEICVVTGHADGDRRPFTVQTAQGRVRALGTAFTVRQRDGRTDVVVQHGAVALAPTKAVPLVLGAGQRTWFSSGQAAPPVAAGSDDIAWTLGSLVADDMRLADFLAELGRYRRGVLRCDPAVADLRFSAVFPLQDTDRILAMLPNSLPVRVRLHTRYWVSVQADPAHAPKK</sequence>
<name>A0ABZ0XRB8_9BURK</name>
<feature type="domain" description="FecR N-terminal" evidence="2">
    <location>
        <begin position="23"/>
        <end position="63"/>
    </location>
</feature>
<dbReference type="PIRSF" id="PIRSF018266">
    <property type="entry name" value="FecR"/>
    <property type="match status" value="1"/>
</dbReference>
<dbReference type="Pfam" id="PF16220">
    <property type="entry name" value="DUF4880"/>
    <property type="match status" value="1"/>
</dbReference>
<dbReference type="InterPro" id="IPR006860">
    <property type="entry name" value="FecR"/>
</dbReference>
<protein>
    <submittedName>
        <fullName evidence="3">FecR domain-containing protein</fullName>
    </submittedName>
</protein>
<proteinExistence type="predicted"/>
<evidence type="ECO:0000313" key="3">
    <source>
        <dbReference type="EMBL" id="WQH02275.1"/>
    </source>
</evidence>
<evidence type="ECO:0000313" key="4">
    <source>
        <dbReference type="Proteomes" id="UP001326110"/>
    </source>
</evidence>
<feature type="domain" description="FecR protein" evidence="1">
    <location>
        <begin position="124"/>
        <end position="217"/>
    </location>
</feature>
<dbReference type="InterPro" id="IPR032623">
    <property type="entry name" value="FecR_N"/>
</dbReference>
<dbReference type="Pfam" id="PF04773">
    <property type="entry name" value="FecR"/>
    <property type="match status" value="1"/>
</dbReference>
<dbReference type="EMBL" id="CP140152">
    <property type="protein sequence ID" value="WQH02275.1"/>
    <property type="molecule type" value="Genomic_DNA"/>
</dbReference>
<dbReference type="RefSeq" id="WP_026636891.1">
    <property type="nucleotide sequence ID" value="NZ_CP140152.1"/>
</dbReference>
<evidence type="ECO:0000259" key="1">
    <source>
        <dbReference type="Pfam" id="PF04773"/>
    </source>
</evidence>
<dbReference type="PANTHER" id="PTHR30273:SF2">
    <property type="entry name" value="PROTEIN FECR"/>
    <property type="match status" value="1"/>
</dbReference>
<dbReference type="Proteomes" id="UP001326110">
    <property type="component" value="Chromosome"/>
</dbReference>
<dbReference type="GeneID" id="43161625"/>
<dbReference type="Gene3D" id="2.60.120.1440">
    <property type="match status" value="1"/>
</dbReference>
<dbReference type="InterPro" id="IPR012373">
    <property type="entry name" value="Ferrdict_sens_TM"/>
</dbReference>
<gene>
    <name evidence="3" type="ORF">SR858_14420</name>
</gene>
<keyword evidence="4" id="KW-1185">Reference proteome</keyword>
<accession>A0ABZ0XRB8</accession>
<evidence type="ECO:0000259" key="2">
    <source>
        <dbReference type="Pfam" id="PF16220"/>
    </source>
</evidence>